<sequence>MAKRELTMKFISRLGNGWTVRVAIPYTNGEEYIYSRFFDKDFGGAKDASLRAAQKQRDHDAKLVGADKYLVRQKRTDAKSTLITGLSEVRTEELGENGTVYEKTYIVAHHPLKCRAVARKFMYKDNPTRKNSRTRTEAIKLAEKARRQWEKEAAINR</sequence>
<evidence type="ECO:0000313" key="1">
    <source>
        <dbReference type="EMBL" id="APD92319.1"/>
    </source>
</evidence>
<organism evidence="1 2">
    <name type="scientific">Alteromonas mediterranea</name>
    <dbReference type="NCBI Taxonomy" id="314275"/>
    <lineage>
        <taxon>Bacteria</taxon>
        <taxon>Pseudomonadati</taxon>
        <taxon>Pseudomonadota</taxon>
        <taxon>Gammaproteobacteria</taxon>
        <taxon>Alteromonadales</taxon>
        <taxon>Alteromonadaceae</taxon>
        <taxon>Alteromonas/Salinimonas group</taxon>
        <taxon>Alteromonas</taxon>
    </lineage>
</organism>
<reference evidence="1 2" key="1">
    <citation type="submission" date="2016-11" db="EMBL/GenBank/DDBJ databases">
        <title>Networking in microbes: conjugative elements and plasmids in the genus Alteromonas.</title>
        <authorList>
            <person name="Lopez-Perez M."/>
            <person name="Ramon-Marco N."/>
            <person name="Rodriguez-Valera F."/>
        </authorList>
    </citation>
    <scope>NUCLEOTIDE SEQUENCE [LARGE SCALE GENOMIC DNA]</scope>
    <source>
        <strain evidence="1 2">CP48</strain>
        <plasmid evidence="2">pamcp48-600</plasmid>
    </source>
</reference>
<dbReference type="Proteomes" id="UP000182101">
    <property type="component" value="Plasmid pAMCP48-600"/>
</dbReference>
<accession>A0AAC9JEV1</accession>
<gene>
    <name evidence="1" type="ORF">BM524_20660</name>
</gene>
<dbReference type="EMBL" id="CP018025">
    <property type="protein sequence ID" value="APD92319.1"/>
    <property type="molecule type" value="Genomic_DNA"/>
</dbReference>
<protein>
    <submittedName>
        <fullName evidence="1">Uncharacterized protein</fullName>
    </submittedName>
</protein>
<dbReference type="RefSeq" id="WP_071960933.1">
    <property type="nucleotide sequence ID" value="NZ_CP018025.1"/>
</dbReference>
<evidence type="ECO:0000313" key="2">
    <source>
        <dbReference type="Proteomes" id="UP000182101"/>
    </source>
</evidence>
<geneLocation type="plasmid" evidence="2">
    <name>pamcp48-600</name>
</geneLocation>
<proteinExistence type="predicted"/>
<dbReference type="AlphaFoldDB" id="A0AAC9JEV1"/>
<name>A0AAC9JEV1_9ALTE</name>
<keyword evidence="1" id="KW-0614">Plasmid</keyword>